<feature type="compositionally biased region" description="Polar residues" evidence="1">
    <location>
        <begin position="604"/>
        <end position="613"/>
    </location>
</feature>
<dbReference type="Proteomes" id="UP000245119">
    <property type="component" value="Linkage Group LG1"/>
</dbReference>
<feature type="region of interest" description="Disordered" evidence="1">
    <location>
        <begin position="309"/>
        <end position="349"/>
    </location>
</feature>
<evidence type="ECO:0000256" key="1">
    <source>
        <dbReference type="SAM" id="MobiDB-lite"/>
    </source>
</evidence>
<feature type="region of interest" description="Disordered" evidence="1">
    <location>
        <begin position="378"/>
        <end position="399"/>
    </location>
</feature>
<protein>
    <submittedName>
        <fullName evidence="2">Uncharacterized protein</fullName>
    </submittedName>
</protein>
<feature type="region of interest" description="Disordered" evidence="1">
    <location>
        <begin position="552"/>
        <end position="634"/>
    </location>
</feature>
<proteinExistence type="predicted"/>
<comment type="caution">
    <text evidence="2">The sequence shown here is derived from an EMBL/GenBank/DDBJ whole genome shotgun (WGS) entry which is preliminary data.</text>
</comment>
<feature type="region of interest" description="Disordered" evidence="1">
    <location>
        <begin position="87"/>
        <end position="200"/>
    </location>
</feature>
<feature type="compositionally biased region" description="Low complexity" evidence="1">
    <location>
        <begin position="145"/>
        <end position="197"/>
    </location>
</feature>
<dbReference type="EMBL" id="PZQS01000001">
    <property type="protein sequence ID" value="PVD38211.1"/>
    <property type="molecule type" value="Genomic_DNA"/>
</dbReference>
<name>A0A2T7PXQ3_POMCA</name>
<gene>
    <name evidence="2" type="ORF">C0Q70_00822</name>
</gene>
<feature type="compositionally biased region" description="Polar residues" evidence="1">
    <location>
        <begin position="378"/>
        <end position="393"/>
    </location>
</feature>
<accession>A0A2T7PXQ3</accession>
<feature type="compositionally biased region" description="Polar residues" evidence="1">
    <location>
        <begin position="562"/>
        <end position="573"/>
    </location>
</feature>
<feature type="compositionally biased region" description="Polar residues" evidence="1">
    <location>
        <begin position="625"/>
        <end position="634"/>
    </location>
</feature>
<feature type="compositionally biased region" description="Low complexity" evidence="1">
    <location>
        <begin position="99"/>
        <end position="134"/>
    </location>
</feature>
<evidence type="ECO:0000313" key="3">
    <source>
        <dbReference type="Proteomes" id="UP000245119"/>
    </source>
</evidence>
<evidence type="ECO:0000313" key="2">
    <source>
        <dbReference type="EMBL" id="PVD38211.1"/>
    </source>
</evidence>
<organism evidence="2 3">
    <name type="scientific">Pomacea canaliculata</name>
    <name type="common">Golden apple snail</name>
    <dbReference type="NCBI Taxonomy" id="400727"/>
    <lineage>
        <taxon>Eukaryota</taxon>
        <taxon>Metazoa</taxon>
        <taxon>Spiralia</taxon>
        <taxon>Lophotrochozoa</taxon>
        <taxon>Mollusca</taxon>
        <taxon>Gastropoda</taxon>
        <taxon>Caenogastropoda</taxon>
        <taxon>Architaenioglossa</taxon>
        <taxon>Ampullarioidea</taxon>
        <taxon>Ampullariidae</taxon>
        <taxon>Pomacea</taxon>
    </lineage>
</organism>
<keyword evidence="3" id="KW-1185">Reference proteome</keyword>
<dbReference type="AlphaFoldDB" id="A0A2T7PXQ3"/>
<feature type="compositionally biased region" description="Basic and acidic residues" evidence="1">
    <location>
        <begin position="316"/>
        <end position="330"/>
    </location>
</feature>
<feature type="compositionally biased region" description="Polar residues" evidence="1">
    <location>
        <begin position="331"/>
        <end position="346"/>
    </location>
</feature>
<reference evidence="2 3" key="1">
    <citation type="submission" date="2018-04" db="EMBL/GenBank/DDBJ databases">
        <title>The genome of golden apple snail Pomacea canaliculata provides insight into stress tolerance and invasive adaptation.</title>
        <authorList>
            <person name="Liu C."/>
            <person name="Liu B."/>
            <person name="Ren Y."/>
            <person name="Zhang Y."/>
            <person name="Wang H."/>
            <person name="Li S."/>
            <person name="Jiang F."/>
            <person name="Yin L."/>
            <person name="Zhang G."/>
            <person name="Qian W."/>
            <person name="Fan W."/>
        </authorList>
    </citation>
    <scope>NUCLEOTIDE SEQUENCE [LARGE SCALE GENOMIC DNA]</scope>
    <source>
        <strain evidence="2">SZHN2017</strain>
        <tissue evidence="2">Muscle</tissue>
    </source>
</reference>
<sequence length="634" mass="66695">MTVAQAAASTTLDFQAEDAKGFAEDRIHWRSNARNDRAVWLHNIGEYLTITICLLEPMHVTVEEVRFSSDGLEKRGAILVDKNEGEVRREDIVCSEEQTSSSPVTAPSDSSVLSTTASSHGPHSSTTSSSSSTTFLDCTGGRCGSTSVTSTPETTSSPMSVAQTSSSSSTSIFMSTSQSTFTDRTSSTTDRTGETTQVSSITKTLVTAETSSDTGKTPNNAETVTTSFYSSTASVDVVSPSALGGETSPIDGKEAGRREHTLTDLITRDQGLTTHRDQITLGSDTSTYEGATSSAHETTTFVIPTTTEGELTMSPSERKVSQKTATEDNKTSISERNPEETATPTVSGEELAYNVNETWSHGKTEGVESTTQNVWLTSVGDETTSRETNTPGLTSGRERLTDGATTQSVWKTTDVFGSSGKTSDYTDEDRIYKGTTNLEGFTLSSELKTAGVDETTPVVPDTSYRAVHMLSTDETTVSVKTTPTVHEVNTLEGPTPGLGVGETTAFRETPSVYDTTQSVVKITGAEGVTTRSRDVYYTTPLDWIIASVSEVTTPPGEESGSGALTVSSVSEVTPPQGEESGAGALTVSTVSEVTPPPGEESGSGALTVSSVSEVTPPPGEESGSGALNISMLMT</sequence>